<feature type="transmembrane region" description="Helical" evidence="1">
    <location>
        <begin position="145"/>
        <end position="162"/>
    </location>
</feature>
<feature type="transmembrane region" description="Helical" evidence="1">
    <location>
        <begin position="69"/>
        <end position="86"/>
    </location>
</feature>
<name>A0A4R1HA75_9GAMM</name>
<accession>A0A4R1HA75</accession>
<dbReference type="Pfam" id="PF09997">
    <property type="entry name" value="DUF2238"/>
    <property type="match status" value="1"/>
</dbReference>
<feature type="transmembrane region" description="Helical" evidence="1">
    <location>
        <begin position="29"/>
        <end position="47"/>
    </location>
</feature>
<dbReference type="AlphaFoldDB" id="A0A4R1HA75"/>
<dbReference type="EMBL" id="SMFX01000001">
    <property type="protein sequence ID" value="TCK17030.1"/>
    <property type="molecule type" value="Genomic_DNA"/>
</dbReference>
<dbReference type="InterPro" id="IPR058534">
    <property type="entry name" value="YjdF"/>
</dbReference>
<comment type="caution">
    <text evidence="2">The sequence shown here is derived from an EMBL/GenBank/DDBJ whole genome shotgun (WGS) entry which is preliminary data.</text>
</comment>
<sequence>MLAENLPVILLVSAIVWIHRYHRFSPASYLFMSVLVVLHTVGGHYTFERVPFGLVTDFFGFERNNYDRFAHFSVGFYAYPVAEILLKKRLVRSPAILAMFPVFAIFTVAGSYEIFEWLYAVSADSSAGIAVLGSQGDIWDAQKDILADGSGSIFATLVFFYSHRGEIKLIKAPA</sequence>
<gene>
    <name evidence="2" type="ORF">DFR30_0250</name>
</gene>
<keyword evidence="1" id="KW-1133">Transmembrane helix</keyword>
<protein>
    <submittedName>
        <fullName evidence="2">Putative membrane protein</fullName>
    </submittedName>
</protein>
<dbReference type="Proteomes" id="UP000295707">
    <property type="component" value="Unassembled WGS sequence"/>
</dbReference>
<evidence type="ECO:0000256" key="1">
    <source>
        <dbReference type="SAM" id="Phobius"/>
    </source>
</evidence>
<reference evidence="2 3" key="1">
    <citation type="submission" date="2019-03" db="EMBL/GenBank/DDBJ databases">
        <title>Genomic Encyclopedia of Type Strains, Phase IV (KMG-IV): sequencing the most valuable type-strain genomes for metagenomic binning, comparative biology and taxonomic classification.</title>
        <authorList>
            <person name="Goeker M."/>
        </authorList>
    </citation>
    <scope>NUCLEOTIDE SEQUENCE [LARGE SCALE GENOMIC DNA]</scope>
    <source>
        <strain evidence="2 3">DSM 19610</strain>
    </source>
</reference>
<keyword evidence="1" id="KW-0472">Membrane</keyword>
<proteinExistence type="predicted"/>
<keyword evidence="1" id="KW-0812">Transmembrane</keyword>
<organism evidence="2 3">
    <name type="scientific">Thiogranum longum</name>
    <dbReference type="NCBI Taxonomy" id="1537524"/>
    <lineage>
        <taxon>Bacteria</taxon>
        <taxon>Pseudomonadati</taxon>
        <taxon>Pseudomonadota</taxon>
        <taxon>Gammaproteobacteria</taxon>
        <taxon>Chromatiales</taxon>
        <taxon>Ectothiorhodospiraceae</taxon>
        <taxon>Thiogranum</taxon>
    </lineage>
</organism>
<dbReference type="PIRSF" id="PIRSF020606">
    <property type="entry name" value="UCP020606"/>
    <property type="match status" value="1"/>
</dbReference>
<evidence type="ECO:0000313" key="3">
    <source>
        <dbReference type="Proteomes" id="UP000295707"/>
    </source>
</evidence>
<feature type="transmembrane region" description="Helical" evidence="1">
    <location>
        <begin position="95"/>
        <end position="115"/>
    </location>
</feature>
<dbReference type="InterPro" id="IPR014509">
    <property type="entry name" value="YjdF-like"/>
</dbReference>
<evidence type="ECO:0000313" key="2">
    <source>
        <dbReference type="EMBL" id="TCK17030.1"/>
    </source>
</evidence>
<keyword evidence="3" id="KW-1185">Reference proteome</keyword>